<proteinExistence type="predicted"/>
<dbReference type="InterPro" id="IPR014985">
    <property type="entry name" value="WbqC"/>
</dbReference>
<accession>A0ABW3NAG3</accession>
<comment type="caution">
    <text evidence="1">The sequence shown here is derived from an EMBL/GenBank/DDBJ whole genome shotgun (WGS) entry which is preliminary data.</text>
</comment>
<name>A0ABW3NAG3_9FLAO</name>
<organism evidence="1 2">
    <name type="scientific">Winogradskyella litorisediminis</name>
    <dbReference type="NCBI Taxonomy" id="1156618"/>
    <lineage>
        <taxon>Bacteria</taxon>
        <taxon>Pseudomonadati</taxon>
        <taxon>Bacteroidota</taxon>
        <taxon>Flavobacteriia</taxon>
        <taxon>Flavobacteriales</taxon>
        <taxon>Flavobacteriaceae</taxon>
        <taxon>Winogradskyella</taxon>
    </lineage>
</organism>
<reference evidence="2" key="1">
    <citation type="journal article" date="2019" name="Int. J. Syst. Evol. Microbiol.">
        <title>The Global Catalogue of Microorganisms (GCM) 10K type strain sequencing project: providing services to taxonomists for standard genome sequencing and annotation.</title>
        <authorList>
            <consortium name="The Broad Institute Genomics Platform"/>
            <consortium name="The Broad Institute Genome Sequencing Center for Infectious Disease"/>
            <person name="Wu L."/>
            <person name="Ma J."/>
        </authorList>
    </citation>
    <scope>NUCLEOTIDE SEQUENCE [LARGE SCALE GENOMIC DNA]</scope>
    <source>
        <strain evidence="2">CCUG 62215</strain>
    </source>
</reference>
<dbReference type="EMBL" id="JBHTJL010000011">
    <property type="protein sequence ID" value="MFD1063485.1"/>
    <property type="molecule type" value="Genomic_DNA"/>
</dbReference>
<sequence length="220" mass="25556">MKFSTALEQIDITITMSLIHPTYFPNIAHISAIVSETKLVFEVCDNYQKQTFRNRTEIYGANGKLALTVPVSYTQKNRQQYKDVRISKTENWQSQHLKSLDSAYKMSPFYEFYIDDLMPLFIEEFDFLLDVNLKCFELLSDCLEIAIPFTLTEEFIHPKEADNDFRSLANAKIASEFSFDNYTQVFTEKHGFLSNLSVLDVLFNEGPNAMNYLTSQKEKL</sequence>
<keyword evidence="2" id="KW-1185">Reference proteome</keyword>
<evidence type="ECO:0000313" key="2">
    <source>
        <dbReference type="Proteomes" id="UP001597013"/>
    </source>
</evidence>
<dbReference type="RefSeq" id="WP_386130480.1">
    <property type="nucleotide sequence ID" value="NZ_JBHTJL010000011.1"/>
</dbReference>
<protein>
    <submittedName>
        <fullName evidence="1">WbqC family protein</fullName>
    </submittedName>
</protein>
<dbReference type="Pfam" id="PF08889">
    <property type="entry name" value="WbqC"/>
    <property type="match status" value="1"/>
</dbReference>
<gene>
    <name evidence="1" type="ORF">ACFQ1Q_09530</name>
</gene>
<dbReference type="Proteomes" id="UP001597013">
    <property type="component" value="Unassembled WGS sequence"/>
</dbReference>
<evidence type="ECO:0000313" key="1">
    <source>
        <dbReference type="EMBL" id="MFD1063485.1"/>
    </source>
</evidence>